<reference evidence="9" key="1">
    <citation type="submission" date="2017-07" db="EMBL/GenBank/DDBJ databases">
        <title>Taro Niue Genome Assembly and Annotation.</title>
        <authorList>
            <person name="Atibalentja N."/>
            <person name="Keating K."/>
            <person name="Fields C.J."/>
        </authorList>
    </citation>
    <scope>NUCLEOTIDE SEQUENCE</scope>
    <source>
        <strain evidence="9">Niue_2</strain>
        <tissue evidence="9">Leaf</tissue>
    </source>
</reference>
<dbReference type="InterPro" id="IPR050581">
    <property type="entry name" value="CRR_secretory_protein"/>
</dbReference>
<comment type="similarity">
    <text evidence="5">Belongs to the cysteine-rich repeat secretory protein family.</text>
</comment>
<evidence type="ECO:0000256" key="4">
    <source>
        <dbReference type="ARBA" id="ARBA00022737"/>
    </source>
</evidence>
<evidence type="ECO:0000256" key="1">
    <source>
        <dbReference type="ARBA" id="ARBA00004613"/>
    </source>
</evidence>
<dbReference type="PRINTS" id="PR01217">
    <property type="entry name" value="PRICHEXTENSN"/>
</dbReference>
<dbReference type="AlphaFoldDB" id="A0A843WXV1"/>
<keyword evidence="10" id="KW-1185">Reference proteome</keyword>
<dbReference type="FunFam" id="3.30.430.20:FF:000003">
    <property type="entry name" value="Cysteine-rich RLK (RECEPTOR-like protein kinase) 10"/>
    <property type="match status" value="1"/>
</dbReference>
<dbReference type="OrthoDB" id="696781at2759"/>
<proteinExistence type="inferred from homology"/>
<feature type="domain" description="Gnk2-homologous" evidence="8">
    <location>
        <begin position="155"/>
        <end position="260"/>
    </location>
</feature>
<comment type="subcellular location">
    <subcellularLocation>
        <location evidence="1">Secreted</location>
    </subcellularLocation>
</comment>
<feature type="signal peptide" evidence="7">
    <location>
        <begin position="1"/>
        <end position="44"/>
    </location>
</feature>
<gene>
    <name evidence="9" type="ORF">Taro_048230</name>
</gene>
<dbReference type="CDD" id="cd23509">
    <property type="entry name" value="Gnk2-like"/>
    <property type="match status" value="2"/>
</dbReference>
<feature type="chain" id="PRO_5032533361" description="Gnk2-homologous domain-containing protein" evidence="7">
    <location>
        <begin position="45"/>
        <end position="397"/>
    </location>
</feature>
<dbReference type="PANTHER" id="PTHR32411">
    <property type="entry name" value="CYSTEINE-RICH REPEAT SECRETORY PROTEIN 38-RELATED"/>
    <property type="match status" value="1"/>
</dbReference>
<evidence type="ECO:0000256" key="2">
    <source>
        <dbReference type="ARBA" id="ARBA00022525"/>
    </source>
</evidence>
<dbReference type="InterPro" id="IPR038408">
    <property type="entry name" value="GNK2_sf"/>
</dbReference>
<evidence type="ECO:0000259" key="8">
    <source>
        <dbReference type="PROSITE" id="PS51473"/>
    </source>
</evidence>
<feature type="compositionally biased region" description="Pro residues" evidence="6">
    <location>
        <begin position="276"/>
        <end position="357"/>
    </location>
</feature>
<comment type="caution">
    <text evidence="9">The sequence shown here is derived from an EMBL/GenBank/DDBJ whole genome shotgun (WGS) entry which is preliminary data.</text>
</comment>
<sequence>MPHLPLLLPLRASITMAPLLSERSPLLLISLLLLLTVHSPSAAAAEENPIFAICPNTGNYTSNSTFRANLDRLLSSLLSAAPPTGFSNDTVGRGADRVHGLALCRGDSTAAQCRECLAGAVDGVVKNCPYRKHATIWYETCHLRYSNESFFGSPTGPQFYMWNMNNVSDPAGFGQLLGGLLDGLTSRAAYAPPMFAAGDVGSSGGGRIYGLVQCTRDLSAEGCNRCLREEIRVLPTCCYGKKGGRVIGGSCYLRYEVRPFYNASAAVEHLPPLPAPSASPPLSAPSASPPLPHTPATSPAPLPPPPPATQEAPPPHTPATSPAPLPPPPPPPPATLEAPPPPPAISPAPPPPPPPPAATEAAPPRVSAGRVNTTMLKLPHLLSLLLVLLAFARWELS</sequence>
<dbReference type="InterPro" id="IPR002902">
    <property type="entry name" value="GNK2"/>
</dbReference>
<name>A0A843WXV1_COLES</name>
<dbReference type="GO" id="GO:0005576">
    <property type="term" value="C:extracellular region"/>
    <property type="evidence" value="ECO:0007669"/>
    <property type="project" value="UniProtKB-SubCell"/>
</dbReference>
<dbReference type="FunFam" id="3.30.430.20:FF:000002">
    <property type="entry name" value="Cysteine-rich receptor-like protein kinase 10"/>
    <property type="match status" value="1"/>
</dbReference>
<feature type="region of interest" description="Disordered" evidence="6">
    <location>
        <begin position="276"/>
        <end position="367"/>
    </location>
</feature>
<evidence type="ECO:0000256" key="3">
    <source>
        <dbReference type="ARBA" id="ARBA00022729"/>
    </source>
</evidence>
<dbReference type="Gene3D" id="3.30.430.20">
    <property type="entry name" value="Gnk2 domain, C-X8-C-X2-C motif"/>
    <property type="match status" value="2"/>
</dbReference>
<keyword evidence="3 7" id="KW-0732">Signal</keyword>
<evidence type="ECO:0000256" key="7">
    <source>
        <dbReference type="SAM" id="SignalP"/>
    </source>
</evidence>
<protein>
    <recommendedName>
        <fullName evidence="8">Gnk2-homologous domain-containing protein</fullName>
    </recommendedName>
</protein>
<evidence type="ECO:0000256" key="6">
    <source>
        <dbReference type="SAM" id="MobiDB-lite"/>
    </source>
</evidence>
<dbReference type="PROSITE" id="PS51473">
    <property type="entry name" value="GNK2"/>
    <property type="match status" value="2"/>
</dbReference>
<keyword evidence="4" id="KW-0677">Repeat</keyword>
<dbReference type="EMBL" id="NMUH01006446">
    <property type="protein sequence ID" value="MQM15279.1"/>
    <property type="molecule type" value="Genomic_DNA"/>
</dbReference>
<organism evidence="9 10">
    <name type="scientific">Colocasia esculenta</name>
    <name type="common">Wild taro</name>
    <name type="synonym">Arum esculentum</name>
    <dbReference type="NCBI Taxonomy" id="4460"/>
    <lineage>
        <taxon>Eukaryota</taxon>
        <taxon>Viridiplantae</taxon>
        <taxon>Streptophyta</taxon>
        <taxon>Embryophyta</taxon>
        <taxon>Tracheophyta</taxon>
        <taxon>Spermatophyta</taxon>
        <taxon>Magnoliopsida</taxon>
        <taxon>Liliopsida</taxon>
        <taxon>Araceae</taxon>
        <taxon>Aroideae</taxon>
        <taxon>Colocasieae</taxon>
        <taxon>Colocasia</taxon>
    </lineage>
</organism>
<dbReference type="PANTHER" id="PTHR32411:SF43">
    <property type="entry name" value="CYSTEINE-RICH REPEAT SECRETORY PROTEIN 38"/>
    <property type="match status" value="1"/>
</dbReference>
<keyword evidence="2" id="KW-0964">Secreted</keyword>
<evidence type="ECO:0000256" key="5">
    <source>
        <dbReference type="ARBA" id="ARBA00038515"/>
    </source>
</evidence>
<accession>A0A843WXV1</accession>
<evidence type="ECO:0000313" key="10">
    <source>
        <dbReference type="Proteomes" id="UP000652761"/>
    </source>
</evidence>
<feature type="domain" description="Gnk2-homologous" evidence="8">
    <location>
        <begin position="48"/>
        <end position="150"/>
    </location>
</feature>
<dbReference type="Proteomes" id="UP000652761">
    <property type="component" value="Unassembled WGS sequence"/>
</dbReference>
<evidence type="ECO:0000313" key="9">
    <source>
        <dbReference type="EMBL" id="MQM15279.1"/>
    </source>
</evidence>
<dbReference type="Pfam" id="PF01657">
    <property type="entry name" value="Stress-antifung"/>
    <property type="match status" value="2"/>
</dbReference>